<dbReference type="AlphaFoldDB" id="A0A7T0FZ61"/>
<organism evidence="2 3">
    <name type="scientific">Candidatus Nitronauta litoralis</name>
    <dbReference type="NCBI Taxonomy" id="2705533"/>
    <lineage>
        <taxon>Bacteria</taxon>
        <taxon>Pseudomonadati</taxon>
        <taxon>Nitrospinota/Tectimicrobiota group</taxon>
        <taxon>Nitrospinota</taxon>
        <taxon>Nitrospinia</taxon>
        <taxon>Nitrospinales</taxon>
        <taxon>Nitrospinaceae</taxon>
        <taxon>Candidatus Nitronauta</taxon>
    </lineage>
</organism>
<reference evidence="2 3" key="1">
    <citation type="submission" date="2020-02" db="EMBL/GenBank/DDBJ databases">
        <title>Genomic and physiological characterization of two novel Nitrospinaceae genera.</title>
        <authorList>
            <person name="Mueller A.J."/>
            <person name="Jung M.-Y."/>
            <person name="Strachan C.R."/>
            <person name="Herbold C.W."/>
            <person name="Kirkegaard R.H."/>
            <person name="Daims H."/>
        </authorList>
    </citation>
    <scope>NUCLEOTIDE SEQUENCE [LARGE SCALE GENOMIC DNA]</scope>
    <source>
        <strain evidence="2">EB</strain>
    </source>
</reference>
<proteinExistence type="predicted"/>
<keyword evidence="1" id="KW-0472">Membrane</keyword>
<dbReference type="KEGG" id="nli:G3M70_02465"/>
<dbReference type="Gene3D" id="1.25.40.10">
    <property type="entry name" value="Tetratricopeptide repeat domain"/>
    <property type="match status" value="2"/>
</dbReference>
<dbReference type="SUPFAM" id="SSF48452">
    <property type="entry name" value="TPR-like"/>
    <property type="match status" value="1"/>
</dbReference>
<keyword evidence="1" id="KW-0812">Transmembrane</keyword>
<accession>A0A7T0FZ61</accession>
<dbReference type="EMBL" id="CP048685">
    <property type="protein sequence ID" value="QPJ60810.1"/>
    <property type="molecule type" value="Genomic_DNA"/>
</dbReference>
<feature type="transmembrane region" description="Helical" evidence="1">
    <location>
        <begin position="21"/>
        <end position="40"/>
    </location>
</feature>
<gene>
    <name evidence="2" type="ORF">G3M70_02465</name>
</gene>
<name>A0A7T0FZ61_9BACT</name>
<dbReference type="Proteomes" id="UP000594688">
    <property type="component" value="Chromosome"/>
</dbReference>
<evidence type="ECO:0008006" key="4">
    <source>
        <dbReference type="Google" id="ProtNLM"/>
    </source>
</evidence>
<dbReference type="InterPro" id="IPR011990">
    <property type="entry name" value="TPR-like_helical_dom_sf"/>
</dbReference>
<evidence type="ECO:0000313" key="3">
    <source>
        <dbReference type="Proteomes" id="UP000594688"/>
    </source>
</evidence>
<evidence type="ECO:0000256" key="1">
    <source>
        <dbReference type="SAM" id="Phobius"/>
    </source>
</evidence>
<sequence length="1043" mass="120100">MPKQNRAKENPHGQENQPENKYRVLILTFMLMGVAGYAFGKHPDLFFGPPEQTFKKAQLDLTPGVVSAPPLEMEEAIAANYRLRPDKRFLLAVEKLVHLLTGSLGKVDARFQNGNWVLLLNGEVAGTIPEIPDFPDILKFLRNNAQLLSDKYSTFIRNGTALDSGFKLKSTQALESFQPKALAHHLREIDSLVNEGTRRLDLLVPSAKALSILAFNGLDTLEVADDVPAQALAVLAAAQALSGETLVKEEARLAEEMGYTTHARKLVRQLKISDPLRQYVLQDTIALKALAVKQTSDWETRFLYLLRLAKSRDNSTWEQWYDEGFPQEFEDTLALFKTGLILDSFSDNNYYARNVRQLIFEALKLELEGAPSRSALGEFFGEILSLSQTAQLFSSLQEMSDEALEVDELESDLSELDDLYTGPFLDSGTYQSFFRGLFYSSLYTNGRQYLDRFSSLQDAEQFLLDTGTSATDDSGDIRLGANFHQWFSFWIQTTKRTVQPMQVLQMVEGMPLFQGEPVHKAYEEARPFIPYGSPIKLRVLKRLVARLDTRVPHREHMRWLALEDLQDPAMSEHFARSMYDSGTGLFPYQEYWYLKFIGDSKTLLNKLRSGKGSVKSRVWILGFLEDIKTLKDRTLIREYRKLVKEDPENWLVRQPFVKFLIRKKYFKEARRHCLEWLEKDVEVPGLEKVAAHNFVAESFLKEKKYLKAYEEISKVVRGYQGKSLRLAGQIMDKLGKHGKAESIFRNAIKRYPGSFKQTQNLINFLWSQKRYNEALQQIQSFPGGLSMENWRSDLALGFYETFKDRPDEEAIAAFESMLNGGIPSSYLGYIPGTLQKGNFSRLAFKLQTRLKGKKSQQLFFEVKAYDFLKAWKGSRAAYKWLKSRDPGRYGIHSANIFFERKKFPMLWDLIPPNPEPQVWLLRAAASLSSRPTVAQRRQLQQYFRKNDPSSTRNQMGRYLLGKISEEDLLKQANDPVKRLESAFYIAWKARAKGDWYKAARWFRIAIETGERRHWEYGWAGNHLSRWKEIGFALSYLKKHPELL</sequence>
<evidence type="ECO:0000313" key="2">
    <source>
        <dbReference type="EMBL" id="QPJ60810.1"/>
    </source>
</evidence>
<protein>
    <recommendedName>
        <fullName evidence="4">Tetratricopeptide repeat protein</fullName>
    </recommendedName>
</protein>
<keyword evidence="1" id="KW-1133">Transmembrane helix</keyword>